<gene>
    <name evidence="1" type="ORF">PKF032_03360</name>
</gene>
<evidence type="ECO:0000313" key="1">
    <source>
        <dbReference type="EMBL" id="BDT78448.1"/>
    </source>
</evidence>
<organism evidence="1 2">
    <name type="scientific">Polynucleobacter yangtzensis</name>
    <dbReference type="NCBI Taxonomy" id="1743159"/>
    <lineage>
        <taxon>Bacteria</taxon>
        <taxon>Pseudomonadati</taxon>
        <taxon>Pseudomonadota</taxon>
        <taxon>Betaproteobacteria</taxon>
        <taxon>Burkholderiales</taxon>
        <taxon>Burkholderiaceae</taxon>
        <taxon>Polynucleobacter</taxon>
    </lineage>
</organism>
<keyword evidence="2" id="KW-1185">Reference proteome</keyword>
<protein>
    <recommendedName>
        <fullName evidence="3">Type I restriction enzyme, S subunit</fullName>
    </recommendedName>
</protein>
<name>A0ABM8CKQ3_9BURK</name>
<reference evidence="1 2" key="1">
    <citation type="submission" date="2022-11" db="EMBL/GenBank/DDBJ databases">
        <title>Complete Genome Sequences of three Polynucleobacter sp. Subcluster PnecC Strains KF022, KF023, and KF032 Isolated from a Shallow Eutrophic Lake in Japan.</title>
        <authorList>
            <person name="Ogata Y."/>
            <person name="Watanabe K."/>
            <person name="Takemine S."/>
            <person name="Shindo C."/>
            <person name="Kurokawa R."/>
            <person name="Suda W."/>
        </authorList>
    </citation>
    <scope>NUCLEOTIDE SEQUENCE [LARGE SCALE GENOMIC DNA]</scope>
    <source>
        <strain evidence="1 2">KF032</strain>
    </source>
</reference>
<dbReference type="EMBL" id="AP026974">
    <property type="protein sequence ID" value="BDT78448.1"/>
    <property type="molecule type" value="Genomic_DNA"/>
</dbReference>
<accession>A0ABM8CKQ3</accession>
<evidence type="ECO:0008006" key="3">
    <source>
        <dbReference type="Google" id="ProtNLM"/>
    </source>
</evidence>
<evidence type="ECO:0000313" key="2">
    <source>
        <dbReference type="Proteomes" id="UP001211204"/>
    </source>
</evidence>
<dbReference type="Proteomes" id="UP001211204">
    <property type="component" value="Chromosome"/>
</dbReference>
<proteinExistence type="predicted"/>
<sequence length="68" mass="7782">MGVPNFIVRNFAMLNLELFFPTRDDQNKIGPLLETNMSNPIRKIGTIKIAIKNAAKIKLEKRLIKRTS</sequence>